<name>A0A078BCL3_STYLE</name>
<dbReference type="AlphaFoldDB" id="A0A078BCL3"/>
<feature type="domain" description="3'-5' exonuclease" evidence="3">
    <location>
        <begin position="29"/>
        <end position="236"/>
    </location>
</feature>
<keyword evidence="4" id="KW-0378">Hydrolase</keyword>
<keyword evidence="5" id="KW-1185">Reference proteome</keyword>
<feature type="region of interest" description="Disordered" evidence="2">
    <location>
        <begin position="1"/>
        <end position="20"/>
    </location>
</feature>
<dbReference type="GO" id="GO:0003676">
    <property type="term" value="F:nucleic acid binding"/>
    <property type="evidence" value="ECO:0007669"/>
    <property type="project" value="InterPro"/>
</dbReference>
<dbReference type="SUPFAM" id="SSF50249">
    <property type="entry name" value="Nucleic acid-binding proteins"/>
    <property type="match status" value="1"/>
</dbReference>
<dbReference type="InterPro" id="IPR012337">
    <property type="entry name" value="RNaseH-like_sf"/>
</dbReference>
<dbReference type="Gene3D" id="3.30.420.10">
    <property type="entry name" value="Ribonuclease H-like superfamily/Ribonuclease H"/>
    <property type="match status" value="1"/>
</dbReference>
<dbReference type="SMART" id="SM00474">
    <property type="entry name" value="35EXOc"/>
    <property type="match status" value="1"/>
</dbReference>
<evidence type="ECO:0000313" key="4">
    <source>
        <dbReference type="EMBL" id="CDW90947.1"/>
    </source>
</evidence>
<feature type="coiled-coil region" evidence="1">
    <location>
        <begin position="42"/>
        <end position="69"/>
    </location>
</feature>
<sequence>MQVQFLNLESSTNSISETQPHSETKQVKYILIEKEEDVGQFSEFVSNLMKNLNARNDKAKDNNSTVNETEIYPQNLILGVDCEGLSRTQPLSLIQIGNSEQCYLFDILKLNGLPKSLKQVLEDPQIIKVFHDFCEDTSALVQQYAVHCDKVFDTQIAHRLLNRYSDEPRDQNISLNQLLIEYIDAKNDQKDAVCALMKTDSAFWWKRPLTQSMCQYAAQDVVFLPRVYQAMMKNFIKENQNKSASSRNQQSANYTSKSKHRMTQKLWSFDATHQNYENLSMSTNYDSDKSIENPEKQREQEWEIFCNEIYEKTQLCERYAYINTNIPQRFVLKKGDQIKAFVKNFQQFGIYCSLNLGYSGYIQDDESIRYIKNKYQIGDIIELQIAEEFSSEKDGKFDKALIMLQIPQDPQQKQRELQRALFSCLAAVANQTEDLDNLLQIAQAPYRLTSYSDYSYQQNQNDSMNKGFFFGMSNQDRTQQSGGSYPQHSKQYESNYQPQAHFTIDEPNFYRNFHYKQKNSVNKKEYSQKTSYCTNNSSFAVGGNDRSRKQSYTFESQNDLKSSNCKFREFVNKKY</sequence>
<dbReference type="Pfam" id="PF01612">
    <property type="entry name" value="DNA_pol_A_exo1"/>
    <property type="match status" value="1"/>
</dbReference>
<proteinExistence type="predicted"/>
<dbReference type="EMBL" id="CCKQ01018940">
    <property type="protein sequence ID" value="CDW90947.1"/>
    <property type="molecule type" value="Genomic_DNA"/>
</dbReference>
<dbReference type="OrthoDB" id="26838at2759"/>
<keyword evidence="4" id="KW-0540">Nuclease</keyword>
<reference evidence="4 5" key="1">
    <citation type="submission" date="2014-06" db="EMBL/GenBank/DDBJ databases">
        <authorList>
            <person name="Swart Estienne"/>
        </authorList>
    </citation>
    <scope>NUCLEOTIDE SEQUENCE [LARGE SCALE GENOMIC DNA]</scope>
    <source>
        <strain evidence="4 5">130c</strain>
    </source>
</reference>
<protein>
    <submittedName>
        <fullName evidence="4">3-5 exonuclease domain containing protein</fullName>
    </submittedName>
</protein>
<dbReference type="PANTHER" id="PTHR46814">
    <property type="entry name" value="EGALITARIAN, ISOFORM B"/>
    <property type="match status" value="1"/>
</dbReference>
<evidence type="ECO:0000259" key="3">
    <source>
        <dbReference type="SMART" id="SM00474"/>
    </source>
</evidence>
<feature type="region of interest" description="Disordered" evidence="2">
    <location>
        <begin position="239"/>
        <end position="259"/>
    </location>
</feature>
<dbReference type="SUPFAM" id="SSF53098">
    <property type="entry name" value="Ribonuclease H-like"/>
    <property type="match status" value="1"/>
</dbReference>
<evidence type="ECO:0000256" key="1">
    <source>
        <dbReference type="SAM" id="Coils"/>
    </source>
</evidence>
<dbReference type="InterPro" id="IPR036397">
    <property type="entry name" value="RNaseH_sf"/>
</dbReference>
<dbReference type="PANTHER" id="PTHR46814:SF1">
    <property type="entry name" value="EGALITARIAN, ISOFORM B"/>
    <property type="match status" value="1"/>
</dbReference>
<gene>
    <name evidence="4" type="primary">Contig18394.g19536</name>
    <name evidence="4" type="ORF">STYLEM_20095</name>
</gene>
<dbReference type="InterPro" id="IPR012340">
    <property type="entry name" value="NA-bd_OB-fold"/>
</dbReference>
<dbReference type="InParanoid" id="A0A078BCL3"/>
<feature type="compositionally biased region" description="Polar residues" evidence="2">
    <location>
        <begin position="1"/>
        <end position="19"/>
    </location>
</feature>
<keyword evidence="1" id="KW-0175">Coiled coil</keyword>
<keyword evidence="4" id="KW-0269">Exonuclease</keyword>
<dbReference type="InterPro" id="IPR002562">
    <property type="entry name" value="3'-5'_exonuclease_dom"/>
</dbReference>
<feature type="compositionally biased region" description="Polar residues" evidence="2">
    <location>
        <begin position="241"/>
        <end position="256"/>
    </location>
</feature>
<organism evidence="4 5">
    <name type="scientific">Stylonychia lemnae</name>
    <name type="common">Ciliate</name>
    <dbReference type="NCBI Taxonomy" id="5949"/>
    <lineage>
        <taxon>Eukaryota</taxon>
        <taxon>Sar</taxon>
        <taxon>Alveolata</taxon>
        <taxon>Ciliophora</taxon>
        <taxon>Intramacronucleata</taxon>
        <taxon>Spirotrichea</taxon>
        <taxon>Stichotrichia</taxon>
        <taxon>Sporadotrichida</taxon>
        <taxon>Oxytrichidae</taxon>
        <taxon>Stylonychinae</taxon>
        <taxon>Stylonychia</taxon>
    </lineage>
</organism>
<dbReference type="GO" id="GO:0006139">
    <property type="term" value="P:nucleobase-containing compound metabolic process"/>
    <property type="evidence" value="ECO:0007669"/>
    <property type="project" value="InterPro"/>
</dbReference>
<dbReference type="Proteomes" id="UP000039865">
    <property type="component" value="Unassembled WGS sequence"/>
</dbReference>
<dbReference type="GO" id="GO:0008408">
    <property type="term" value="F:3'-5' exonuclease activity"/>
    <property type="evidence" value="ECO:0007669"/>
    <property type="project" value="InterPro"/>
</dbReference>
<accession>A0A078BCL3</accession>
<evidence type="ECO:0000256" key="2">
    <source>
        <dbReference type="SAM" id="MobiDB-lite"/>
    </source>
</evidence>
<evidence type="ECO:0000313" key="5">
    <source>
        <dbReference type="Proteomes" id="UP000039865"/>
    </source>
</evidence>